<gene>
    <name evidence="7" type="ORF">AXI58_02730</name>
</gene>
<dbReference type="FunFam" id="1.10.1200.10:FF:000005">
    <property type="entry name" value="Nonribosomal peptide synthetase 1"/>
    <property type="match status" value="1"/>
</dbReference>
<evidence type="ECO:0000259" key="6">
    <source>
        <dbReference type="PROSITE" id="PS50075"/>
    </source>
</evidence>
<dbReference type="PROSITE" id="PS50075">
    <property type="entry name" value="CARRIER"/>
    <property type="match status" value="1"/>
</dbReference>
<keyword evidence="3" id="KW-0596">Phosphopantetheine</keyword>
<evidence type="ECO:0000313" key="8">
    <source>
        <dbReference type="Proteomes" id="UP000075430"/>
    </source>
</evidence>
<organism evidence="7 8">
    <name type="scientific">Bacillus nakamurai</name>
    <dbReference type="NCBI Taxonomy" id="1793963"/>
    <lineage>
        <taxon>Bacteria</taxon>
        <taxon>Bacillati</taxon>
        <taxon>Bacillota</taxon>
        <taxon>Bacilli</taxon>
        <taxon>Bacillales</taxon>
        <taxon>Bacillaceae</taxon>
        <taxon>Bacillus</taxon>
    </lineage>
</organism>
<dbReference type="EMBL" id="LSBA01000034">
    <property type="protein sequence ID" value="KXZ15660.1"/>
    <property type="molecule type" value="Genomic_DNA"/>
</dbReference>
<dbReference type="InterPro" id="IPR036736">
    <property type="entry name" value="ACP-like_sf"/>
</dbReference>
<dbReference type="InterPro" id="IPR020806">
    <property type="entry name" value="PKS_PP-bd"/>
</dbReference>
<dbReference type="PANTHER" id="PTHR45527">
    <property type="entry name" value="NONRIBOSOMAL PEPTIDE SYNTHETASE"/>
    <property type="match status" value="1"/>
</dbReference>
<proteinExistence type="inferred from homology"/>
<evidence type="ECO:0000256" key="5">
    <source>
        <dbReference type="ARBA" id="ARBA00023194"/>
    </source>
</evidence>
<dbReference type="Gene3D" id="3.40.50.980">
    <property type="match status" value="2"/>
</dbReference>
<comment type="caution">
    <text evidence="7">The sequence shown here is derived from an EMBL/GenBank/DDBJ whole genome shotgun (WGS) entry which is preliminary data.</text>
</comment>
<dbReference type="Gene3D" id="3.30.559.30">
    <property type="entry name" value="Nonribosomal peptide synthetase, condensation domain"/>
    <property type="match status" value="1"/>
</dbReference>
<dbReference type="InterPro" id="IPR000873">
    <property type="entry name" value="AMP-dep_synth/lig_dom"/>
</dbReference>
<dbReference type="Gene3D" id="3.40.50.1820">
    <property type="entry name" value="alpha/beta hydrolase"/>
    <property type="match status" value="1"/>
</dbReference>
<dbReference type="Gene3D" id="1.10.287.490">
    <property type="entry name" value="Helix hairpin bin"/>
    <property type="match status" value="1"/>
</dbReference>
<dbReference type="Gene3D" id="2.30.38.10">
    <property type="entry name" value="Luciferase, Domain 3"/>
    <property type="match status" value="1"/>
</dbReference>
<evidence type="ECO:0000256" key="4">
    <source>
        <dbReference type="ARBA" id="ARBA00022553"/>
    </source>
</evidence>
<dbReference type="PROSITE" id="PS00455">
    <property type="entry name" value="AMP_BINDING"/>
    <property type="match status" value="1"/>
</dbReference>
<name>A0A150F419_9BACI</name>
<keyword evidence="4" id="KW-0597">Phosphoprotein</keyword>
<dbReference type="CDD" id="cd12117">
    <property type="entry name" value="A_NRPS_Srf_like"/>
    <property type="match status" value="1"/>
</dbReference>
<dbReference type="CDD" id="cd19543">
    <property type="entry name" value="DCL_NRPS"/>
    <property type="match status" value="1"/>
</dbReference>
<dbReference type="SUPFAM" id="SSF53474">
    <property type="entry name" value="alpha/beta-Hydrolases"/>
    <property type="match status" value="1"/>
</dbReference>
<dbReference type="OrthoDB" id="9765680at2"/>
<dbReference type="FunFam" id="2.30.38.10:FF:000001">
    <property type="entry name" value="Non-ribosomal peptide synthetase PvdI"/>
    <property type="match status" value="1"/>
</dbReference>
<dbReference type="SUPFAM" id="SSF47336">
    <property type="entry name" value="ACP-like"/>
    <property type="match status" value="1"/>
</dbReference>
<dbReference type="PANTHER" id="PTHR45527:SF1">
    <property type="entry name" value="FATTY ACID SYNTHASE"/>
    <property type="match status" value="1"/>
</dbReference>
<dbReference type="GO" id="GO:0044550">
    <property type="term" value="P:secondary metabolite biosynthetic process"/>
    <property type="evidence" value="ECO:0007669"/>
    <property type="project" value="UniProtKB-ARBA"/>
</dbReference>
<feature type="domain" description="Carrier" evidence="6">
    <location>
        <begin position="969"/>
        <end position="1044"/>
    </location>
</feature>
<dbReference type="FunFam" id="3.40.50.12780:FF:000012">
    <property type="entry name" value="Non-ribosomal peptide synthetase"/>
    <property type="match status" value="1"/>
</dbReference>
<dbReference type="AlphaFoldDB" id="A0A150F419"/>
<dbReference type="InterPro" id="IPR006162">
    <property type="entry name" value="Ppantetheine_attach_site"/>
</dbReference>
<reference evidence="8" key="1">
    <citation type="submission" date="2016-02" db="EMBL/GenBank/DDBJ databases">
        <authorList>
            <person name="Dunlap C."/>
        </authorList>
    </citation>
    <scope>NUCLEOTIDE SEQUENCE [LARGE SCALE GENOMIC DNA]</scope>
    <source>
        <strain evidence="8">NRRL B-41092</strain>
    </source>
</reference>
<dbReference type="GO" id="GO:0017000">
    <property type="term" value="P:antibiotic biosynthetic process"/>
    <property type="evidence" value="ECO:0007669"/>
    <property type="project" value="UniProtKB-KW"/>
</dbReference>
<dbReference type="Pfam" id="PF00975">
    <property type="entry name" value="Thioesterase"/>
    <property type="match status" value="1"/>
</dbReference>
<dbReference type="InterPro" id="IPR023213">
    <property type="entry name" value="CAT-like_dom_sf"/>
</dbReference>
<dbReference type="GO" id="GO:0008610">
    <property type="term" value="P:lipid biosynthetic process"/>
    <property type="evidence" value="ECO:0007669"/>
    <property type="project" value="UniProtKB-ARBA"/>
</dbReference>
<dbReference type="InterPro" id="IPR010071">
    <property type="entry name" value="AA_adenyl_dom"/>
</dbReference>
<evidence type="ECO:0000256" key="3">
    <source>
        <dbReference type="ARBA" id="ARBA00022450"/>
    </source>
</evidence>
<dbReference type="GO" id="GO:0005829">
    <property type="term" value="C:cytosol"/>
    <property type="evidence" value="ECO:0007669"/>
    <property type="project" value="TreeGrafter"/>
</dbReference>
<dbReference type="InterPro" id="IPR045851">
    <property type="entry name" value="AMP-bd_C_sf"/>
</dbReference>
<dbReference type="PROSITE" id="PS00012">
    <property type="entry name" value="PHOSPHOPANTETHEINE"/>
    <property type="match status" value="1"/>
</dbReference>
<dbReference type="FunFam" id="3.30.300.30:FF:000010">
    <property type="entry name" value="Enterobactin synthetase component F"/>
    <property type="match status" value="1"/>
</dbReference>
<dbReference type="FunFam" id="3.40.50.980:FF:000001">
    <property type="entry name" value="Non-ribosomal peptide synthetase"/>
    <property type="match status" value="1"/>
</dbReference>
<dbReference type="Pfam" id="PF00668">
    <property type="entry name" value="Condensation"/>
    <property type="match status" value="1"/>
</dbReference>
<dbReference type="GO" id="GO:0003824">
    <property type="term" value="F:catalytic activity"/>
    <property type="evidence" value="ECO:0007669"/>
    <property type="project" value="InterPro"/>
</dbReference>
<dbReference type="RefSeq" id="WP_061522849.1">
    <property type="nucleotide sequence ID" value="NZ_JARLZY010000024.1"/>
</dbReference>
<dbReference type="Gene3D" id="3.30.559.10">
    <property type="entry name" value="Chloramphenicol acetyltransferase-like domain"/>
    <property type="match status" value="1"/>
</dbReference>
<dbReference type="InterPro" id="IPR029058">
    <property type="entry name" value="AB_hydrolase_fold"/>
</dbReference>
<dbReference type="Gene3D" id="1.10.1200.10">
    <property type="entry name" value="ACP-like"/>
    <property type="match status" value="1"/>
</dbReference>
<dbReference type="InterPro" id="IPR025110">
    <property type="entry name" value="AMP-bd_C"/>
</dbReference>
<dbReference type="SMART" id="SM00824">
    <property type="entry name" value="PKS_TE"/>
    <property type="match status" value="1"/>
</dbReference>
<comment type="cofactor">
    <cofactor evidence="1">
        <name>pantetheine 4'-phosphate</name>
        <dbReference type="ChEBI" id="CHEBI:47942"/>
    </cofactor>
</comment>
<dbReference type="InterPro" id="IPR001031">
    <property type="entry name" value="Thioesterase"/>
</dbReference>
<evidence type="ECO:0000256" key="2">
    <source>
        <dbReference type="ARBA" id="ARBA00006432"/>
    </source>
</evidence>
<dbReference type="InterPro" id="IPR020845">
    <property type="entry name" value="AMP-binding_CS"/>
</dbReference>
<sequence length="1279" mass="143409">MSQFSKDQVQDMYYLSPMQEGMLFHTLLNPGQSFYIEQMTMKVKGDFSVRQLEESMNVIVDRYDIFRTVFIHEKVKRPVQVVLKKRTFHIDEIDLTHLSESGQASAINDYKEKDKVKGFQLTRDIPMRAAVFKKAEKRYEWVWSYHHILLDGWCFGVVVQDLFHVYNALRENKPYSLKPVKPYKEYIQWLEKQDKQASLSYWGDYLAGFEGQTTFAEQRNKQKAPYQPKELLFSLPEAETKAFAELAKSQNTTLSTALQAVWSLLLSRYQRSNDLIFGTVVSGRPADIKGVEHMVGLFINVVPKRVQLAENTTFKDLLSELQEQSLASEPHQYVPLYDIQSQAAQQKLIDHIIVFENYPLQDAESKEGQQNGFEMEDVHVFEKSNYDLNVMASPGEQMLIKLAYNESVFEEAFIGRLKSQLLTAIADIVQHPDAPLHTVNIIDEAERERVITKLNPSPLSAEAVKLTEWFRQAAESNPDAPAVTAGEATLTYRELQAESNRIAHRLRHQKIGKGSVVALFTKRSPELAVGILGILKAGAAYLPIDPEYPEDRIAYMLEDSKARCLVTHKAMYAEAEQLPYSGSLLCMDDESRLDAPSDEPEATGGADDPAYIMYTSGTTGKPKGNITTHANIQRIAKNTNYVTITEKDTVLSLSNYAFDGFTFDFYASLLNGARLVIADKETILNTDKLTELIRREGITVMFVTTALFNVLTDAGDEWMKGLRHVLFGGERASAAHVRKALHKMGPGKLIHVYGPTEVTVFATAHTINTVPDSMSAIPIGKPLNETGAYILTEAGQLQPFGAVGELALTGMGVSNGYLNQEELTKQKFIPNPFKAGERLYRTGDLARWLPDGTIEFVGRIDDQVKIRGHRIELEEIEKQIQKYKGVKEAVVSVDRSEAGDASISAYLVCGSKIETNGLEAFLSKQLPAYMVPQSFTFLDQLPLTPNGKVNKRLLPKAEPKQRAGQEWTGPRNETEETISRIWADVLGTSEIGIHDDFFALGGHSLKAMTAASRIKKELGADIPVKLLFEAPTIAGIADYLLNGEEKGMKDVTLMNKNQSDTLFAFPPVLGYGLMYQPLAKQLSAYRICAFDFIEEDSRIERYAELINQLQPEGPVTLFGYSAGCTLAFETAKQLEAEGRDVARVIMIDSYKKQGVSDLEGRTVESDAEALLKVNRDNEALNNEAVKEGLARKTKAFYSYFVHAVSSGRVRADIDLLTSEPDFTMPPWLASWEEATAGEYRVKKGYGTHAEMLQGENLERNAAQLLEFLKEEHLKLSTSR</sequence>
<dbReference type="Pfam" id="PF00550">
    <property type="entry name" value="PP-binding"/>
    <property type="match status" value="1"/>
</dbReference>
<comment type="similarity">
    <text evidence="2">Belongs to the ATP-dependent AMP-binding enzyme family.</text>
</comment>
<dbReference type="STRING" id="1793963.AXI58_02730"/>
<keyword evidence="5" id="KW-0045">Antibiotic biosynthesis</keyword>
<dbReference type="FunFam" id="3.30.559.10:FF:000012">
    <property type="entry name" value="Non-ribosomal peptide synthetase"/>
    <property type="match status" value="1"/>
</dbReference>
<dbReference type="FunFam" id="3.40.50.980:FF:000002">
    <property type="entry name" value="Enterobactin synthetase component F"/>
    <property type="match status" value="1"/>
</dbReference>
<dbReference type="GO" id="GO:0043041">
    <property type="term" value="P:amino acid activation for nonribosomal peptide biosynthetic process"/>
    <property type="evidence" value="ECO:0007669"/>
    <property type="project" value="TreeGrafter"/>
</dbReference>
<dbReference type="NCBIfam" id="TIGR01733">
    <property type="entry name" value="AA-adenyl-dom"/>
    <property type="match status" value="1"/>
</dbReference>
<accession>A0A150F419</accession>
<dbReference type="SMART" id="SM00823">
    <property type="entry name" value="PKS_PP"/>
    <property type="match status" value="1"/>
</dbReference>
<dbReference type="Pfam" id="PF00501">
    <property type="entry name" value="AMP-binding"/>
    <property type="match status" value="1"/>
</dbReference>
<protein>
    <submittedName>
        <fullName evidence="7">Non-ribosomal peptide synthetase</fullName>
    </submittedName>
</protein>
<dbReference type="Pfam" id="PF13193">
    <property type="entry name" value="AMP-binding_C"/>
    <property type="match status" value="1"/>
</dbReference>
<dbReference type="GO" id="GO:0031177">
    <property type="term" value="F:phosphopantetheine binding"/>
    <property type="evidence" value="ECO:0007669"/>
    <property type="project" value="InterPro"/>
</dbReference>
<dbReference type="InterPro" id="IPR001242">
    <property type="entry name" value="Condensation_dom"/>
</dbReference>
<dbReference type="InterPro" id="IPR009081">
    <property type="entry name" value="PP-bd_ACP"/>
</dbReference>
<dbReference type="Proteomes" id="UP000075430">
    <property type="component" value="Unassembled WGS sequence"/>
</dbReference>
<evidence type="ECO:0000256" key="1">
    <source>
        <dbReference type="ARBA" id="ARBA00001957"/>
    </source>
</evidence>
<dbReference type="SUPFAM" id="SSF52777">
    <property type="entry name" value="CoA-dependent acyltransferases"/>
    <property type="match status" value="2"/>
</dbReference>
<keyword evidence="8" id="KW-1185">Reference proteome</keyword>
<dbReference type="Gene3D" id="3.30.300.30">
    <property type="match status" value="1"/>
</dbReference>
<evidence type="ECO:0000313" key="7">
    <source>
        <dbReference type="EMBL" id="KXZ15660.1"/>
    </source>
</evidence>
<dbReference type="SUPFAM" id="SSF56801">
    <property type="entry name" value="Acetyl-CoA synthetase-like"/>
    <property type="match status" value="1"/>
</dbReference>
<dbReference type="InterPro" id="IPR020802">
    <property type="entry name" value="TesA-like"/>
</dbReference>